<feature type="domain" description="HTH tetR-type" evidence="3">
    <location>
        <begin position="3"/>
        <end position="63"/>
    </location>
</feature>
<evidence type="ECO:0000259" key="3">
    <source>
        <dbReference type="PROSITE" id="PS50977"/>
    </source>
</evidence>
<dbReference type="InterPro" id="IPR050109">
    <property type="entry name" value="HTH-type_TetR-like_transc_reg"/>
</dbReference>
<dbReference type="SUPFAM" id="SSF46689">
    <property type="entry name" value="Homeodomain-like"/>
    <property type="match status" value="1"/>
</dbReference>
<dbReference type="GO" id="GO:0000976">
    <property type="term" value="F:transcription cis-regulatory region binding"/>
    <property type="evidence" value="ECO:0007669"/>
    <property type="project" value="TreeGrafter"/>
</dbReference>
<comment type="caution">
    <text evidence="4">The sequence shown here is derived from an EMBL/GenBank/DDBJ whole genome shotgun (WGS) entry which is preliminary data.</text>
</comment>
<feature type="DNA-binding region" description="H-T-H motif" evidence="2">
    <location>
        <begin position="26"/>
        <end position="45"/>
    </location>
</feature>
<keyword evidence="5" id="KW-1185">Reference proteome</keyword>
<evidence type="ECO:0000256" key="2">
    <source>
        <dbReference type="PROSITE-ProRule" id="PRU00335"/>
    </source>
</evidence>
<accession>A0A7Y9GZI3</accession>
<evidence type="ECO:0000313" key="4">
    <source>
        <dbReference type="EMBL" id="NYE35177.1"/>
    </source>
</evidence>
<reference evidence="4 5" key="2">
    <citation type="submission" date="2020-08" db="EMBL/GenBank/DDBJ databases">
        <title>The Agave Microbiome: Exploring the role of microbial communities in plant adaptations to desert environments.</title>
        <authorList>
            <person name="Partida-Martinez L.P."/>
        </authorList>
    </citation>
    <scope>NUCLEOTIDE SEQUENCE [LARGE SCALE GENOMIC DNA]</scope>
    <source>
        <strain evidence="4 5">AT2.17</strain>
    </source>
</reference>
<dbReference type="PROSITE" id="PS50977">
    <property type="entry name" value="HTH_TETR_2"/>
    <property type="match status" value="1"/>
</dbReference>
<dbReference type="InterPro" id="IPR001647">
    <property type="entry name" value="HTH_TetR"/>
</dbReference>
<dbReference type="Gene3D" id="1.10.357.10">
    <property type="entry name" value="Tetracycline Repressor, domain 2"/>
    <property type="match status" value="1"/>
</dbReference>
<dbReference type="InterPro" id="IPR036271">
    <property type="entry name" value="Tet_transcr_reg_TetR-rel_C_sf"/>
</dbReference>
<protein>
    <submittedName>
        <fullName evidence="4">AcrR family transcriptional regulator</fullName>
    </submittedName>
</protein>
<dbReference type="RefSeq" id="WP_179617866.1">
    <property type="nucleotide sequence ID" value="NZ_JACCBW010000001.1"/>
</dbReference>
<reference evidence="4 5" key="1">
    <citation type="submission" date="2020-07" db="EMBL/GenBank/DDBJ databases">
        <authorList>
            <person name="Partida-Martinez L."/>
            <person name="Huntemann M."/>
            <person name="Clum A."/>
            <person name="Wang J."/>
            <person name="Palaniappan K."/>
            <person name="Ritter S."/>
            <person name="Chen I.-M."/>
            <person name="Stamatis D."/>
            <person name="Reddy T."/>
            <person name="O'Malley R."/>
            <person name="Daum C."/>
            <person name="Shapiro N."/>
            <person name="Ivanova N."/>
            <person name="Kyrpides N."/>
            <person name="Woyke T."/>
        </authorList>
    </citation>
    <scope>NUCLEOTIDE SEQUENCE [LARGE SCALE GENOMIC DNA]</scope>
    <source>
        <strain evidence="4 5">AT2.17</strain>
    </source>
</reference>
<name>A0A7Y9GZI3_9ACTN</name>
<dbReference type="PRINTS" id="PR00455">
    <property type="entry name" value="HTHTETR"/>
</dbReference>
<dbReference type="SUPFAM" id="SSF48498">
    <property type="entry name" value="Tetracyclin repressor-like, C-terminal domain"/>
    <property type="match status" value="1"/>
</dbReference>
<dbReference type="GO" id="GO:0003700">
    <property type="term" value="F:DNA-binding transcription factor activity"/>
    <property type="evidence" value="ECO:0007669"/>
    <property type="project" value="TreeGrafter"/>
</dbReference>
<dbReference type="PANTHER" id="PTHR30055">
    <property type="entry name" value="HTH-TYPE TRANSCRIPTIONAL REGULATOR RUTR"/>
    <property type="match status" value="1"/>
</dbReference>
<organism evidence="4 5">
    <name type="scientific">Nocardioides cavernae</name>
    <dbReference type="NCBI Taxonomy" id="1921566"/>
    <lineage>
        <taxon>Bacteria</taxon>
        <taxon>Bacillati</taxon>
        <taxon>Actinomycetota</taxon>
        <taxon>Actinomycetes</taxon>
        <taxon>Propionibacteriales</taxon>
        <taxon>Nocardioidaceae</taxon>
        <taxon>Nocardioides</taxon>
    </lineage>
</organism>
<dbReference type="PANTHER" id="PTHR30055:SF200">
    <property type="entry name" value="HTH-TYPE TRANSCRIPTIONAL REPRESSOR BDCR"/>
    <property type="match status" value="1"/>
</dbReference>
<keyword evidence="1 2" id="KW-0238">DNA-binding</keyword>
<dbReference type="EMBL" id="JACCBW010000001">
    <property type="protein sequence ID" value="NYE35177.1"/>
    <property type="molecule type" value="Genomic_DNA"/>
</dbReference>
<dbReference type="Pfam" id="PF00440">
    <property type="entry name" value="TetR_N"/>
    <property type="match status" value="1"/>
</dbReference>
<dbReference type="InterPro" id="IPR009057">
    <property type="entry name" value="Homeodomain-like_sf"/>
</dbReference>
<sequence length="189" mass="20363">MPTTTRDRVLDAAESLFFSRGIAVTGVDRVADAAGVAIATLYKQAGSKDGLLAAVLERRLADWTAHWDAALAAAATDEDRLLALFDALVSYRAQARPTQWCCFLATASERPRQPGADVVQDLLDRDTALLTRRLRELAEPLSDDPDELAAQLLVVYDGALASLLRQAPDDALVRARRVAAAVVGAVRRP</sequence>
<dbReference type="AlphaFoldDB" id="A0A7Y9GZI3"/>
<proteinExistence type="predicted"/>
<evidence type="ECO:0000313" key="5">
    <source>
        <dbReference type="Proteomes" id="UP000549911"/>
    </source>
</evidence>
<dbReference type="Proteomes" id="UP000549911">
    <property type="component" value="Unassembled WGS sequence"/>
</dbReference>
<evidence type="ECO:0000256" key="1">
    <source>
        <dbReference type="ARBA" id="ARBA00023125"/>
    </source>
</evidence>
<gene>
    <name evidence="4" type="ORF">F4692_000281</name>
</gene>